<evidence type="ECO:0000256" key="1">
    <source>
        <dbReference type="ARBA" id="ARBA00022679"/>
    </source>
</evidence>
<evidence type="ECO:0000313" key="4">
    <source>
        <dbReference type="EMBL" id="CUS57127.1"/>
    </source>
</evidence>
<dbReference type="SUPFAM" id="SSF55729">
    <property type="entry name" value="Acyl-CoA N-acyltransferases (Nat)"/>
    <property type="match status" value="1"/>
</dbReference>
<feature type="domain" description="N-acetyltransferase" evidence="3">
    <location>
        <begin position="5"/>
        <end position="153"/>
    </location>
</feature>
<sequence length="153" mass="16928">MPIEIKVDDVTSPAMLALLQTHANLMLALSPPGSCHFLPAEGLRAPDVTVWSMWDEEVLVGCGALKELPGGVGEVKSMHTRSDLRGQGHGRRMLEHIMAEAEQRNYSALYLETGSMVGFLPARRIYEAYGFVYCSPFGDYTLDPNSVYMHRAL</sequence>
<dbReference type="PANTHER" id="PTHR43877">
    <property type="entry name" value="AMINOALKYLPHOSPHONATE N-ACETYLTRANSFERASE-RELATED-RELATED"/>
    <property type="match status" value="1"/>
</dbReference>
<organism evidence="4">
    <name type="scientific">hydrothermal vent metagenome</name>
    <dbReference type="NCBI Taxonomy" id="652676"/>
    <lineage>
        <taxon>unclassified sequences</taxon>
        <taxon>metagenomes</taxon>
        <taxon>ecological metagenomes</taxon>
    </lineage>
</organism>
<gene>
    <name evidence="4" type="ORF">MGWOODY_Hyp730</name>
</gene>
<dbReference type="AlphaFoldDB" id="A0A160U1S2"/>
<evidence type="ECO:0000256" key="2">
    <source>
        <dbReference type="ARBA" id="ARBA00023315"/>
    </source>
</evidence>
<dbReference type="PROSITE" id="PS51186">
    <property type="entry name" value="GNAT"/>
    <property type="match status" value="1"/>
</dbReference>
<reference evidence="4" key="1">
    <citation type="submission" date="2015-10" db="EMBL/GenBank/DDBJ databases">
        <authorList>
            <person name="Gilbert D.G."/>
        </authorList>
    </citation>
    <scope>NUCLEOTIDE SEQUENCE</scope>
</reference>
<proteinExistence type="predicted"/>
<evidence type="ECO:0000259" key="3">
    <source>
        <dbReference type="PROSITE" id="PS51186"/>
    </source>
</evidence>
<dbReference type="EMBL" id="CZQD01000038">
    <property type="protein sequence ID" value="CUS57127.1"/>
    <property type="molecule type" value="Genomic_DNA"/>
</dbReference>
<dbReference type="Pfam" id="PF00583">
    <property type="entry name" value="Acetyltransf_1"/>
    <property type="match status" value="1"/>
</dbReference>
<dbReference type="InterPro" id="IPR000182">
    <property type="entry name" value="GNAT_dom"/>
</dbReference>
<dbReference type="PANTHER" id="PTHR43877:SF5">
    <property type="entry name" value="BLL8307 PROTEIN"/>
    <property type="match status" value="1"/>
</dbReference>
<name>A0A160U1S2_9ZZZZ</name>
<accession>A0A160U1S2</accession>
<dbReference type="GO" id="GO:0016747">
    <property type="term" value="F:acyltransferase activity, transferring groups other than amino-acyl groups"/>
    <property type="evidence" value="ECO:0007669"/>
    <property type="project" value="InterPro"/>
</dbReference>
<protein>
    <submittedName>
        <fullName evidence="4">Histone acetyltransferase HPA2</fullName>
    </submittedName>
</protein>
<keyword evidence="1 4" id="KW-0808">Transferase</keyword>
<dbReference type="InterPro" id="IPR016181">
    <property type="entry name" value="Acyl_CoA_acyltransferase"/>
</dbReference>
<dbReference type="Gene3D" id="3.40.630.30">
    <property type="match status" value="1"/>
</dbReference>
<dbReference type="InterPro" id="IPR050832">
    <property type="entry name" value="Bact_Acetyltransf"/>
</dbReference>
<dbReference type="CDD" id="cd04301">
    <property type="entry name" value="NAT_SF"/>
    <property type="match status" value="1"/>
</dbReference>
<keyword evidence="2" id="KW-0012">Acyltransferase</keyword>